<name>A0ABN0NX05_TRELE</name>
<proteinExistence type="inferred from homology"/>
<evidence type="ECO:0000256" key="4">
    <source>
        <dbReference type="ARBA" id="ARBA00022840"/>
    </source>
</evidence>
<dbReference type="PANTHER" id="PTHR10457">
    <property type="entry name" value="MEVALONATE KINASE/GALACTOKINASE"/>
    <property type="match status" value="1"/>
</dbReference>
<dbReference type="InterPro" id="IPR019539">
    <property type="entry name" value="GalKase_N"/>
</dbReference>
<dbReference type="RefSeq" id="WP_021687820.1">
    <property type="nucleotide sequence ID" value="NZ_KI260569.1"/>
</dbReference>
<evidence type="ECO:0000256" key="2">
    <source>
        <dbReference type="ARBA" id="ARBA00022741"/>
    </source>
</evidence>
<organism evidence="7 8">
    <name type="scientific">Treponema lecithinolyticum ATCC 700332</name>
    <dbReference type="NCBI Taxonomy" id="1321815"/>
    <lineage>
        <taxon>Bacteria</taxon>
        <taxon>Pseudomonadati</taxon>
        <taxon>Spirochaetota</taxon>
        <taxon>Spirochaetia</taxon>
        <taxon>Spirochaetales</taxon>
        <taxon>Treponemataceae</taxon>
        <taxon>Treponema</taxon>
    </lineage>
</organism>
<dbReference type="InterPro" id="IPR006204">
    <property type="entry name" value="GHMP_kinase_N_dom"/>
</dbReference>
<dbReference type="Proteomes" id="UP000016649">
    <property type="component" value="Unassembled WGS sequence"/>
</dbReference>
<keyword evidence="2" id="KW-0547">Nucleotide-binding</keyword>
<evidence type="ECO:0000256" key="3">
    <source>
        <dbReference type="ARBA" id="ARBA00022777"/>
    </source>
</evidence>
<dbReference type="SUPFAM" id="SSF54211">
    <property type="entry name" value="Ribosomal protein S5 domain 2-like"/>
    <property type="match status" value="1"/>
</dbReference>
<comment type="caution">
    <text evidence="7">The sequence shown here is derived from an EMBL/GenBank/DDBJ whole genome shotgun (WGS) entry which is preliminary data.</text>
</comment>
<dbReference type="PIRSF" id="PIRSF000530">
    <property type="entry name" value="Galactokinase"/>
    <property type="match status" value="1"/>
</dbReference>
<sequence>MERLVEIHKKEYDTEPDVIVSAPGRFHLLGEHTWYFKDKTLSMAVDLPVYIAASARKDSSLRFFFYQVNERKRGNVSTLKFRREDRWANTLKAVIDGFNSCGFACKGMNVTIYTEILPSAGFGITTAMKVATALVCKQLFHHPCSDAQILQVLERGNKFFLNTGNYIADLYAALYAQKDTCLLTDHAKNMHTTVPFKFDGYSVLLTDARVPRISVWDEETLRTAENFILMAELKIQKKGFWVYEDSDVEINDIFCGLSEETRRRLQCIMKEHHSVMDAAEGMRSGDFSLFARAVNKSHEAMRDLYTISCPEIDWLVKRVLEFEVTTSRKPTACSRITGKGFGRCLYTVLKTSDVESYKKKMSEYERIFGFHPVCYEVKPAGAAAVLKA</sequence>
<dbReference type="InterPro" id="IPR006206">
    <property type="entry name" value="Mevalonate/galactokinase"/>
</dbReference>
<accession>A0ABN0NX05</accession>
<evidence type="ECO:0000259" key="5">
    <source>
        <dbReference type="Pfam" id="PF00288"/>
    </source>
</evidence>
<dbReference type="Pfam" id="PF00288">
    <property type="entry name" value="GHMP_kinases_N"/>
    <property type="match status" value="1"/>
</dbReference>
<dbReference type="Pfam" id="PF10509">
    <property type="entry name" value="GalKase_gal_bdg"/>
    <property type="match status" value="1"/>
</dbReference>
<feature type="domain" description="GHMP kinase N-terminal" evidence="5">
    <location>
        <begin position="90"/>
        <end position="176"/>
    </location>
</feature>
<keyword evidence="3 7" id="KW-0418">Kinase</keyword>
<evidence type="ECO:0000313" key="8">
    <source>
        <dbReference type="Proteomes" id="UP000016649"/>
    </source>
</evidence>
<keyword evidence="3 7" id="KW-0808">Transferase</keyword>
<dbReference type="Gene3D" id="3.30.230.10">
    <property type="match status" value="1"/>
</dbReference>
<dbReference type="InterPro" id="IPR036554">
    <property type="entry name" value="GHMP_kinase_C_sf"/>
</dbReference>
<feature type="domain" description="Galactokinase N-terminal" evidence="6">
    <location>
        <begin position="8"/>
        <end position="54"/>
    </location>
</feature>
<keyword evidence="8" id="KW-1185">Reference proteome</keyword>
<reference evidence="7 8" key="1">
    <citation type="submission" date="2013-08" db="EMBL/GenBank/DDBJ databases">
        <authorList>
            <person name="Weinstock G."/>
            <person name="Sodergren E."/>
            <person name="Wylie T."/>
            <person name="Fulton L."/>
            <person name="Fulton R."/>
            <person name="Fronick C."/>
            <person name="O'Laughlin M."/>
            <person name="Godfrey J."/>
            <person name="Miner T."/>
            <person name="Herter B."/>
            <person name="Appelbaum E."/>
            <person name="Cordes M."/>
            <person name="Lek S."/>
            <person name="Wollam A."/>
            <person name="Pepin K.H."/>
            <person name="Palsikar V.B."/>
            <person name="Mitreva M."/>
            <person name="Wilson R.K."/>
        </authorList>
    </citation>
    <scope>NUCLEOTIDE SEQUENCE [LARGE SCALE GENOMIC DNA]</scope>
    <source>
        <strain evidence="7 8">ATCC 700332</strain>
    </source>
</reference>
<dbReference type="Gene3D" id="3.30.70.890">
    <property type="entry name" value="GHMP kinase, C-terminal domain"/>
    <property type="match status" value="1"/>
</dbReference>
<gene>
    <name evidence="7" type="ORF">HMPREF9193_01619</name>
</gene>
<protein>
    <submittedName>
        <fullName evidence="7">GHMP kinase protein</fullName>
    </submittedName>
</protein>
<evidence type="ECO:0000313" key="7">
    <source>
        <dbReference type="EMBL" id="ERJ91961.1"/>
    </source>
</evidence>
<dbReference type="InterPro" id="IPR020568">
    <property type="entry name" value="Ribosomal_Su5_D2-typ_SF"/>
</dbReference>
<comment type="similarity">
    <text evidence="1">Belongs to the GHMP kinase family. GalK subfamily.</text>
</comment>
<dbReference type="InterPro" id="IPR014721">
    <property type="entry name" value="Ribsml_uS5_D2-typ_fold_subgr"/>
</dbReference>
<evidence type="ECO:0000256" key="1">
    <source>
        <dbReference type="ARBA" id="ARBA00006566"/>
    </source>
</evidence>
<dbReference type="PRINTS" id="PR00959">
    <property type="entry name" value="MEVGALKINASE"/>
</dbReference>
<dbReference type="GO" id="GO:0016301">
    <property type="term" value="F:kinase activity"/>
    <property type="evidence" value="ECO:0007669"/>
    <property type="project" value="UniProtKB-KW"/>
</dbReference>
<dbReference type="EMBL" id="AWVH01000039">
    <property type="protein sequence ID" value="ERJ91961.1"/>
    <property type="molecule type" value="Genomic_DNA"/>
</dbReference>
<dbReference type="SUPFAM" id="SSF55060">
    <property type="entry name" value="GHMP Kinase, C-terminal domain"/>
    <property type="match status" value="1"/>
</dbReference>
<dbReference type="PANTHER" id="PTHR10457:SF7">
    <property type="entry name" value="GALACTOKINASE-RELATED"/>
    <property type="match status" value="1"/>
</dbReference>
<keyword evidence="4" id="KW-0067">ATP-binding</keyword>
<evidence type="ECO:0000259" key="6">
    <source>
        <dbReference type="Pfam" id="PF10509"/>
    </source>
</evidence>